<feature type="region of interest" description="Disordered" evidence="1">
    <location>
        <begin position="22"/>
        <end position="70"/>
    </location>
</feature>
<accession>A0A4S8L7D6</accession>
<feature type="compositionally biased region" description="Polar residues" evidence="1">
    <location>
        <begin position="150"/>
        <end position="168"/>
    </location>
</feature>
<dbReference type="AlphaFoldDB" id="A0A4S8L7D6"/>
<dbReference type="EMBL" id="ML179600">
    <property type="protein sequence ID" value="THU84420.1"/>
    <property type="molecule type" value="Genomic_DNA"/>
</dbReference>
<keyword evidence="3" id="KW-1185">Reference proteome</keyword>
<feature type="region of interest" description="Disordered" evidence="1">
    <location>
        <begin position="105"/>
        <end position="187"/>
    </location>
</feature>
<reference evidence="2 3" key="1">
    <citation type="journal article" date="2019" name="Nat. Ecol. Evol.">
        <title>Megaphylogeny resolves global patterns of mushroom evolution.</title>
        <authorList>
            <person name="Varga T."/>
            <person name="Krizsan K."/>
            <person name="Foldi C."/>
            <person name="Dima B."/>
            <person name="Sanchez-Garcia M."/>
            <person name="Sanchez-Ramirez S."/>
            <person name="Szollosi G.J."/>
            <person name="Szarkandi J.G."/>
            <person name="Papp V."/>
            <person name="Albert L."/>
            <person name="Andreopoulos W."/>
            <person name="Angelini C."/>
            <person name="Antonin V."/>
            <person name="Barry K.W."/>
            <person name="Bougher N.L."/>
            <person name="Buchanan P."/>
            <person name="Buyck B."/>
            <person name="Bense V."/>
            <person name="Catcheside P."/>
            <person name="Chovatia M."/>
            <person name="Cooper J."/>
            <person name="Damon W."/>
            <person name="Desjardin D."/>
            <person name="Finy P."/>
            <person name="Geml J."/>
            <person name="Haridas S."/>
            <person name="Hughes K."/>
            <person name="Justo A."/>
            <person name="Karasinski D."/>
            <person name="Kautmanova I."/>
            <person name="Kiss B."/>
            <person name="Kocsube S."/>
            <person name="Kotiranta H."/>
            <person name="LaButti K.M."/>
            <person name="Lechner B.E."/>
            <person name="Liimatainen K."/>
            <person name="Lipzen A."/>
            <person name="Lukacs Z."/>
            <person name="Mihaltcheva S."/>
            <person name="Morgado L.N."/>
            <person name="Niskanen T."/>
            <person name="Noordeloos M.E."/>
            <person name="Ohm R.A."/>
            <person name="Ortiz-Santana B."/>
            <person name="Ovrebo C."/>
            <person name="Racz N."/>
            <person name="Riley R."/>
            <person name="Savchenko A."/>
            <person name="Shiryaev A."/>
            <person name="Soop K."/>
            <person name="Spirin V."/>
            <person name="Szebenyi C."/>
            <person name="Tomsovsky M."/>
            <person name="Tulloss R.E."/>
            <person name="Uehling J."/>
            <person name="Grigoriev I.V."/>
            <person name="Vagvolgyi C."/>
            <person name="Papp T."/>
            <person name="Martin F.M."/>
            <person name="Miettinen O."/>
            <person name="Hibbett D.S."/>
            <person name="Nagy L.G."/>
        </authorList>
    </citation>
    <scope>NUCLEOTIDE SEQUENCE [LARGE SCALE GENOMIC DNA]</scope>
    <source>
        <strain evidence="2 3">CBS 962.96</strain>
    </source>
</reference>
<dbReference type="Proteomes" id="UP000297245">
    <property type="component" value="Unassembled WGS sequence"/>
</dbReference>
<evidence type="ECO:0000313" key="3">
    <source>
        <dbReference type="Proteomes" id="UP000297245"/>
    </source>
</evidence>
<feature type="compositionally biased region" description="Pro residues" evidence="1">
    <location>
        <begin position="126"/>
        <end position="136"/>
    </location>
</feature>
<protein>
    <submittedName>
        <fullName evidence="2">Uncharacterized protein</fullName>
    </submittedName>
</protein>
<evidence type="ECO:0000256" key="1">
    <source>
        <dbReference type="SAM" id="MobiDB-lite"/>
    </source>
</evidence>
<name>A0A4S8L7D6_DENBC</name>
<gene>
    <name evidence="2" type="ORF">K435DRAFT_971149</name>
</gene>
<evidence type="ECO:0000313" key="2">
    <source>
        <dbReference type="EMBL" id="THU84420.1"/>
    </source>
</evidence>
<sequence>MTKSHPAELTIPDAAVKIFADKEKEGTTNSDQSQVVPSFLQLAPSSSNNDFSHSRSAKAMPSTATGSNLQMEKANRMDTLSWLLAAVNSMDNNANILVEPIAKQRDNNPTHAHQPPHVPNSLAPNNVPPRSGPTPNAPFHTPMGKPTFPFNPNSQQNPASGSGPSGNLPNPHGGPPVPMMTFNIPPRDKSRLEGVWYLQNSCRS</sequence>
<feature type="compositionally biased region" description="Polar residues" evidence="1">
    <location>
        <begin position="27"/>
        <end position="36"/>
    </location>
</feature>
<organism evidence="2 3">
    <name type="scientific">Dendrothele bispora (strain CBS 962.96)</name>
    <dbReference type="NCBI Taxonomy" id="1314807"/>
    <lineage>
        <taxon>Eukaryota</taxon>
        <taxon>Fungi</taxon>
        <taxon>Dikarya</taxon>
        <taxon>Basidiomycota</taxon>
        <taxon>Agaricomycotina</taxon>
        <taxon>Agaricomycetes</taxon>
        <taxon>Agaricomycetidae</taxon>
        <taxon>Agaricales</taxon>
        <taxon>Agaricales incertae sedis</taxon>
        <taxon>Dendrothele</taxon>
    </lineage>
</organism>
<proteinExistence type="predicted"/>